<proteinExistence type="predicted"/>
<dbReference type="AlphaFoldDB" id="A0A6N3FAC1"/>
<protein>
    <submittedName>
        <fullName evidence="2">Uncharacterized protein</fullName>
    </submittedName>
</protein>
<dbReference type="EMBL" id="CACRTM010000027">
    <property type="protein sequence ID" value="VYU49027.1"/>
    <property type="molecule type" value="Genomic_DNA"/>
</dbReference>
<accession>A0A6N3FAC1</accession>
<feature type="compositionally biased region" description="Basic residues" evidence="1">
    <location>
        <begin position="1"/>
        <end position="11"/>
    </location>
</feature>
<name>A0A6N3FAC1_KLEOX</name>
<organism evidence="2">
    <name type="scientific">Klebsiella oxytoca</name>
    <dbReference type="NCBI Taxonomy" id="571"/>
    <lineage>
        <taxon>Bacteria</taxon>
        <taxon>Pseudomonadati</taxon>
        <taxon>Pseudomonadota</taxon>
        <taxon>Gammaproteobacteria</taxon>
        <taxon>Enterobacterales</taxon>
        <taxon>Enterobacteriaceae</taxon>
        <taxon>Klebsiella/Raoultella group</taxon>
        <taxon>Klebsiella</taxon>
    </lineage>
</organism>
<sequence length="225" mass="23810">MPERRLSRRGKQAASGLFPRGRRDTPCPGYRFTAVCGSGSPNRCAASPPENSATLRSAPRGGAMRLVRATGSPPSAGLVARTDAQYRLREILPLCALLPGRRDALCPGYGFTAVCGSGSPDRCAASPPGNSATLRSAPGGGAMRLARATGSPPSAGLVARTDAQFCSPDKALAAIRETSSTAPFLRALCINHPVQPRHHDRHDHRDAQGHQANFTEYVGVYRQRL</sequence>
<reference evidence="2" key="1">
    <citation type="submission" date="2019-11" db="EMBL/GenBank/DDBJ databases">
        <authorList>
            <person name="Feng L."/>
        </authorList>
    </citation>
    <scope>NUCLEOTIDE SEQUENCE</scope>
    <source>
        <strain evidence="2">KOxytocaLFYP65</strain>
    </source>
</reference>
<feature type="region of interest" description="Disordered" evidence="1">
    <location>
        <begin position="1"/>
        <end position="22"/>
    </location>
</feature>
<gene>
    <name evidence="2" type="ORF">KOLFYP65_04295</name>
</gene>
<evidence type="ECO:0000256" key="1">
    <source>
        <dbReference type="SAM" id="MobiDB-lite"/>
    </source>
</evidence>
<evidence type="ECO:0000313" key="2">
    <source>
        <dbReference type="EMBL" id="VYU49027.1"/>
    </source>
</evidence>